<dbReference type="InterPro" id="IPR050486">
    <property type="entry name" value="Mannose-1P_guanyltransferase"/>
</dbReference>
<sequence>MIRAVILLGGPSRKASYGTYEQASPLFPVSGVEIIGHLINAIQKLPNLKDFVLMGYYDKKCFQYFQEKYQKIHGKNIRYIQEQSEMGTAGGLAQNLEELYEEVEDLLVVHSDICCDLQAQKFYEYHKNKSGICSIMTVRVSKDESTRYGCLIKDCNTDQLIHHAEKPEQYISNLVNCGVYFFNQSFKTTILNVKAKKEANLSEELQHQPYVKYIKRSTDLDKSYLSLENDVLKQAERDKIFVYEHKGFWQSIKSTSDILNANRLLLQYYGQNPFQFNSSDFEIKCDGVLIHKSAKIHPSARIGSNVVIGAGCEIGEGVRIKNSILLDGVEVKNFSFIQNSIICYNSIVGYWCRIEGDVQFLGPWVIVDNELYLRNVVCLQNCRVSQSQDGGCLM</sequence>
<evidence type="ECO:0000259" key="2">
    <source>
        <dbReference type="Pfam" id="PF00483"/>
    </source>
</evidence>
<comment type="caution">
    <text evidence="4">The sequence shown here is derived from an EMBL/GenBank/DDBJ whole genome shotgun (WGS) entry which is preliminary data.</text>
</comment>
<dbReference type="Pfam" id="PF00483">
    <property type="entry name" value="NTP_transferase"/>
    <property type="match status" value="1"/>
</dbReference>
<proteinExistence type="inferred from homology"/>
<reference evidence="4" key="1">
    <citation type="submission" date="2021-01" db="EMBL/GenBank/DDBJ databases">
        <authorList>
            <consortium name="Genoscope - CEA"/>
            <person name="William W."/>
        </authorList>
    </citation>
    <scope>NUCLEOTIDE SEQUENCE</scope>
</reference>
<dbReference type="Pfam" id="PF25087">
    <property type="entry name" value="GMPPB_C"/>
    <property type="match status" value="1"/>
</dbReference>
<dbReference type="OMA" id="MPVPNWW"/>
<evidence type="ECO:0000256" key="1">
    <source>
        <dbReference type="ARBA" id="ARBA00007274"/>
    </source>
</evidence>
<evidence type="ECO:0000313" key="5">
    <source>
        <dbReference type="Proteomes" id="UP000688137"/>
    </source>
</evidence>
<dbReference type="InterPro" id="IPR005835">
    <property type="entry name" value="NTP_transferase_dom"/>
</dbReference>
<protein>
    <recommendedName>
        <fullName evidence="6">Nucleotidyl transferase domain-containing protein</fullName>
    </recommendedName>
</protein>
<evidence type="ECO:0008006" key="6">
    <source>
        <dbReference type="Google" id="ProtNLM"/>
    </source>
</evidence>
<dbReference type="InterPro" id="IPR056729">
    <property type="entry name" value="GMPPB_C"/>
</dbReference>
<accession>A0A8S1JWM0</accession>
<dbReference type="EMBL" id="CAJJDM010000007">
    <property type="protein sequence ID" value="CAD8046555.1"/>
    <property type="molecule type" value="Genomic_DNA"/>
</dbReference>
<dbReference type="PANTHER" id="PTHR22572">
    <property type="entry name" value="SUGAR-1-PHOSPHATE GUANYL TRANSFERASE"/>
    <property type="match status" value="1"/>
</dbReference>
<feature type="domain" description="Nucleotidyl transferase" evidence="2">
    <location>
        <begin position="4"/>
        <end position="207"/>
    </location>
</feature>
<evidence type="ECO:0000259" key="3">
    <source>
        <dbReference type="Pfam" id="PF25087"/>
    </source>
</evidence>
<comment type="similarity">
    <text evidence="1">Belongs to the transferase hexapeptide repeat family.</text>
</comment>
<dbReference type="AlphaFoldDB" id="A0A8S1JWM0"/>
<organism evidence="4 5">
    <name type="scientific">Paramecium primaurelia</name>
    <dbReference type="NCBI Taxonomy" id="5886"/>
    <lineage>
        <taxon>Eukaryota</taxon>
        <taxon>Sar</taxon>
        <taxon>Alveolata</taxon>
        <taxon>Ciliophora</taxon>
        <taxon>Intramacronucleata</taxon>
        <taxon>Oligohymenophorea</taxon>
        <taxon>Peniculida</taxon>
        <taxon>Parameciidae</taxon>
        <taxon>Paramecium</taxon>
    </lineage>
</organism>
<dbReference type="Proteomes" id="UP000688137">
    <property type="component" value="Unassembled WGS sequence"/>
</dbReference>
<name>A0A8S1JWM0_PARPR</name>
<gene>
    <name evidence="4" type="ORF">PPRIM_AZ9-3.1.T0100450</name>
</gene>
<keyword evidence="5" id="KW-1185">Reference proteome</keyword>
<evidence type="ECO:0000313" key="4">
    <source>
        <dbReference type="EMBL" id="CAD8046555.1"/>
    </source>
</evidence>
<feature type="domain" description="Mannose-1-phosphate guanyltransferase C-terminal" evidence="3">
    <location>
        <begin position="287"/>
        <end position="387"/>
    </location>
</feature>